<feature type="region of interest" description="Disordered" evidence="1">
    <location>
        <begin position="549"/>
        <end position="584"/>
    </location>
</feature>
<feature type="region of interest" description="Disordered" evidence="1">
    <location>
        <begin position="369"/>
        <end position="392"/>
    </location>
</feature>
<feature type="compositionally biased region" description="Low complexity" evidence="1">
    <location>
        <begin position="181"/>
        <end position="190"/>
    </location>
</feature>
<feature type="compositionally biased region" description="Polar residues" evidence="1">
    <location>
        <begin position="612"/>
        <end position="635"/>
    </location>
</feature>
<feature type="compositionally biased region" description="Basic and acidic residues" evidence="1">
    <location>
        <begin position="371"/>
        <end position="384"/>
    </location>
</feature>
<dbReference type="Proteomes" id="UP000008810">
    <property type="component" value="Chromosome 3"/>
</dbReference>
<evidence type="ECO:0000313" key="3">
    <source>
        <dbReference type="EnsemblPlants" id="KQJ94738"/>
    </source>
</evidence>
<dbReference type="InParanoid" id="A0A0Q3HMW9"/>
<feature type="compositionally biased region" description="Basic and acidic residues" evidence="1">
    <location>
        <begin position="41"/>
        <end position="51"/>
    </location>
</feature>
<reference evidence="2 3" key="1">
    <citation type="journal article" date="2010" name="Nature">
        <title>Genome sequencing and analysis of the model grass Brachypodium distachyon.</title>
        <authorList>
            <consortium name="International Brachypodium Initiative"/>
        </authorList>
    </citation>
    <scope>NUCLEOTIDE SEQUENCE [LARGE SCALE GENOMIC DNA]</scope>
    <source>
        <strain evidence="2 3">Bd21</strain>
    </source>
</reference>
<dbReference type="ExpressionAtlas" id="A0A0Q3HMW9">
    <property type="expression patterns" value="baseline and differential"/>
</dbReference>
<dbReference type="EMBL" id="CM000882">
    <property type="protein sequence ID" value="KQJ94738.1"/>
    <property type="molecule type" value="Genomic_DNA"/>
</dbReference>
<evidence type="ECO:0000313" key="4">
    <source>
        <dbReference type="Proteomes" id="UP000008810"/>
    </source>
</evidence>
<feature type="region of interest" description="Disordered" evidence="1">
    <location>
        <begin position="243"/>
        <end position="334"/>
    </location>
</feature>
<feature type="compositionally biased region" description="Basic and acidic residues" evidence="1">
    <location>
        <begin position="266"/>
        <end position="275"/>
    </location>
</feature>
<reference evidence="2" key="2">
    <citation type="submission" date="2017-06" db="EMBL/GenBank/DDBJ databases">
        <title>WGS assembly of Brachypodium distachyon.</title>
        <authorList>
            <consortium name="The International Brachypodium Initiative"/>
            <person name="Lucas S."/>
            <person name="Harmon-Smith M."/>
            <person name="Lail K."/>
            <person name="Tice H."/>
            <person name="Grimwood J."/>
            <person name="Bruce D."/>
            <person name="Barry K."/>
            <person name="Shu S."/>
            <person name="Lindquist E."/>
            <person name="Wang M."/>
            <person name="Pitluck S."/>
            <person name="Vogel J.P."/>
            <person name="Garvin D.F."/>
            <person name="Mockler T.C."/>
            <person name="Schmutz J."/>
            <person name="Rokhsar D."/>
            <person name="Bevan M.W."/>
        </authorList>
    </citation>
    <scope>NUCLEOTIDE SEQUENCE</scope>
    <source>
        <strain evidence="2">Bd21</strain>
    </source>
</reference>
<sequence length="1057" mass="115904">MSSSRGGTIWSVRSIGVWSGSGPGRVRVGSGSGPVSTAIAERPHSGAERLGRPNSPRGFHRSIAREWARSTSSPPSLPSPPRPAASDRCKMFLTHGTSDGAATRKIGRNRNRLFMSTEKKNPTNVQFERQVARLESRQQQSRRVFFTALVPFEVLCELEPSLHAENGNNHPSSEPTSPEDSLGPPSSAQSSPSIIFIHVAAHEDAVRNCAANPLRRLLQERSTASNSMPDSDFLDSTFANTSVDAKHTTRRKSKKKSKKHRQRLRKPTDGYEIKCAESNSSSHSVDMVDSCEGSTLSPKHVGDMEFDDAFSPSSSVKEPSEKAPDSENDNEYTGCSVASVSSASYSDETELSRQTTSCLEVFGQCNGSNRRSLDDTSSSKRMDSSQELGYAGRSGKCSDKIMTSNACGHDPCEITELHSFSDGVDDYWLEKSDCDRGFCSQNGVGVCNGAQAVHLCSNGNRGSDFSVVVSRKRARKEKKMSKWKSFSGEHASADTHSPNEKCTGPSSRLVIKELYTKECSHRQAHVGSIQPQNGVVLKCPIKNFIHEQSNRSPLKHSESGTGQIHFTSPKENSNIKSNGDFDKEQNIDLNKRLPNAVHCRESSSCEMRSHSASEPTTPKSAKGNFTSESGKSSSHAVEDFPMNTRVLQGSPQVNYATGTGSGRPSPDPKSTQTALVVGCGVIPSFEGKHSFGKSCSSEMNLNEMIKVVNDAYEVQIAADVHLSVGCPVTDLETFLYSATPVIGHVPCVKSSNCSQGQLVENPVYQQYKSVISLRNVWEWYEEPGCFGLEVSDLNDHSSKTSHFKDSEFCAYFVPYLSAIQLFGRSKESTDNDFSVQEGDLLEASNTTSLLSSHAVRAKLHKPFEQRNTFFSESAFPAQGHGRLIFEYFETEQPSFRPPLFDKIKELSGLNVSGHPTLGDPEMLQNMKLCDLHPASWYCVAWYPVYRVPHGSFRAAFLTYHSLGKLVPQNFSPDLTGGYTSIVSPVVGLQSYNDKGEQWFELRSPGSMKRSGAEVVKARLTTLKRGAMALARAVIPRGSVESSVNHHPDYEFFLSRST</sequence>
<organism evidence="2">
    <name type="scientific">Brachypodium distachyon</name>
    <name type="common">Purple false brome</name>
    <name type="synonym">Trachynia distachya</name>
    <dbReference type="NCBI Taxonomy" id="15368"/>
    <lineage>
        <taxon>Eukaryota</taxon>
        <taxon>Viridiplantae</taxon>
        <taxon>Streptophyta</taxon>
        <taxon>Embryophyta</taxon>
        <taxon>Tracheophyta</taxon>
        <taxon>Spermatophyta</taxon>
        <taxon>Magnoliopsida</taxon>
        <taxon>Liliopsida</taxon>
        <taxon>Poales</taxon>
        <taxon>Poaceae</taxon>
        <taxon>BOP clade</taxon>
        <taxon>Pooideae</taxon>
        <taxon>Stipodae</taxon>
        <taxon>Brachypodieae</taxon>
        <taxon>Brachypodium</taxon>
    </lineage>
</organism>
<feature type="region of interest" description="Disordered" evidence="1">
    <location>
        <begin position="15"/>
        <end position="87"/>
    </location>
</feature>
<proteinExistence type="predicted"/>
<dbReference type="OrthoDB" id="1920576at2759"/>
<reference evidence="3" key="3">
    <citation type="submission" date="2018-08" db="UniProtKB">
        <authorList>
            <consortium name="EnsemblPlants"/>
        </authorList>
    </citation>
    <scope>IDENTIFICATION</scope>
    <source>
        <strain evidence="3">cv. Bd21</strain>
    </source>
</reference>
<dbReference type="Gramene" id="KQJ94738">
    <property type="protein sequence ID" value="KQJ94738"/>
    <property type="gene ID" value="BRADI_3g12894v3"/>
</dbReference>
<dbReference type="Pfam" id="PF05623">
    <property type="entry name" value="DUF789"/>
    <property type="match status" value="1"/>
</dbReference>
<evidence type="ECO:0000313" key="2">
    <source>
        <dbReference type="EMBL" id="KQJ94738.1"/>
    </source>
</evidence>
<feature type="region of interest" description="Disordered" evidence="1">
    <location>
        <begin position="476"/>
        <end position="504"/>
    </location>
</feature>
<feature type="compositionally biased region" description="Basic residues" evidence="1">
    <location>
        <begin position="248"/>
        <end position="265"/>
    </location>
</feature>
<feature type="compositionally biased region" description="Polar residues" evidence="1">
    <location>
        <begin position="645"/>
        <end position="658"/>
    </location>
</feature>
<feature type="region of interest" description="Disordered" evidence="1">
    <location>
        <begin position="600"/>
        <end position="672"/>
    </location>
</feature>
<dbReference type="EnsemblPlants" id="KQJ94738">
    <property type="protein sequence ID" value="KQJ94738"/>
    <property type="gene ID" value="BRADI_3g12894v3"/>
</dbReference>
<feature type="compositionally biased region" description="Basic and acidic residues" evidence="1">
    <location>
        <begin position="600"/>
        <end position="611"/>
    </location>
</feature>
<dbReference type="AlphaFoldDB" id="A0A0Q3HMW9"/>
<gene>
    <name evidence="2" type="ORF">BRADI_3g12894v3</name>
</gene>
<keyword evidence="4" id="KW-1185">Reference proteome</keyword>
<feature type="compositionally biased region" description="Low complexity" evidence="1">
    <location>
        <begin position="16"/>
        <end position="36"/>
    </location>
</feature>
<dbReference type="STRING" id="15368.A0A0Q3HMW9"/>
<feature type="region of interest" description="Disordered" evidence="1">
    <location>
        <begin position="163"/>
        <end position="190"/>
    </location>
</feature>
<accession>A0A0Q3HMW9</accession>
<feature type="compositionally biased region" description="Polar residues" evidence="1">
    <location>
        <begin position="559"/>
        <end position="577"/>
    </location>
</feature>
<dbReference type="FunCoup" id="A0A0Q3HMW9">
    <property type="interactions" value="172"/>
</dbReference>
<name>A0A0Q3HMW9_BRADI</name>
<feature type="compositionally biased region" description="Polar residues" evidence="1">
    <location>
        <begin position="166"/>
        <end position="179"/>
    </location>
</feature>
<dbReference type="PANTHER" id="PTHR32010">
    <property type="entry name" value="PHOTOSYSTEM II STABILITY/ASSEMBLY FACTOR HCF136, CHLOROPLASTIC"/>
    <property type="match status" value="1"/>
</dbReference>
<protein>
    <submittedName>
        <fullName evidence="2 3">Uncharacterized protein</fullName>
    </submittedName>
</protein>
<dbReference type="InterPro" id="IPR008507">
    <property type="entry name" value="DUF789"/>
</dbReference>
<dbReference type="PANTHER" id="PTHR32010:SF19">
    <property type="entry name" value="OS04G0675000 PROTEIN"/>
    <property type="match status" value="1"/>
</dbReference>
<evidence type="ECO:0000256" key="1">
    <source>
        <dbReference type="SAM" id="MobiDB-lite"/>
    </source>
</evidence>